<organism evidence="1 2">
    <name type="scientific">Rhizomicrobium electricum</name>
    <dbReference type="NCBI Taxonomy" id="480070"/>
    <lineage>
        <taxon>Bacteria</taxon>
        <taxon>Pseudomonadati</taxon>
        <taxon>Pseudomonadota</taxon>
        <taxon>Alphaproteobacteria</taxon>
        <taxon>Micropepsales</taxon>
        <taxon>Micropepsaceae</taxon>
        <taxon>Rhizomicrobium</taxon>
    </lineage>
</organism>
<reference evidence="2" key="1">
    <citation type="journal article" date="2019" name="Int. J. Syst. Evol. Microbiol.">
        <title>The Global Catalogue of Microorganisms (GCM) 10K type strain sequencing project: providing services to taxonomists for standard genome sequencing and annotation.</title>
        <authorList>
            <consortium name="The Broad Institute Genomics Platform"/>
            <consortium name="The Broad Institute Genome Sequencing Center for Infectious Disease"/>
            <person name="Wu L."/>
            <person name="Ma J."/>
        </authorList>
    </citation>
    <scope>NUCLEOTIDE SEQUENCE [LARGE SCALE GENOMIC DNA]</scope>
    <source>
        <strain evidence="2">JCM 15089</strain>
    </source>
</reference>
<dbReference type="EMBL" id="BAAADD010000001">
    <property type="protein sequence ID" value="GAA0556176.1"/>
    <property type="molecule type" value="Genomic_DNA"/>
</dbReference>
<dbReference type="InterPro" id="IPR029063">
    <property type="entry name" value="SAM-dependent_MTases_sf"/>
</dbReference>
<dbReference type="SUPFAM" id="SSF53335">
    <property type="entry name" value="S-adenosyl-L-methionine-dependent methyltransferases"/>
    <property type="match status" value="1"/>
</dbReference>
<dbReference type="Gene3D" id="3.40.50.150">
    <property type="entry name" value="Vaccinia Virus protein VP39"/>
    <property type="match status" value="1"/>
</dbReference>
<dbReference type="RefSeq" id="WP_166930327.1">
    <property type="nucleotide sequence ID" value="NZ_BAAADD010000001.1"/>
</dbReference>
<accession>A0ABP3P0Q1</accession>
<protein>
    <recommendedName>
        <fullName evidence="3">Methyltransferase domain-containing protein</fullName>
    </recommendedName>
</protein>
<gene>
    <name evidence="1" type="ORF">GCM10008942_00810</name>
</gene>
<dbReference type="Proteomes" id="UP001499951">
    <property type="component" value="Unassembled WGS sequence"/>
</dbReference>
<evidence type="ECO:0000313" key="2">
    <source>
        <dbReference type="Proteomes" id="UP001499951"/>
    </source>
</evidence>
<evidence type="ECO:0000313" key="1">
    <source>
        <dbReference type="EMBL" id="GAA0556176.1"/>
    </source>
</evidence>
<name>A0ABP3P0Q1_9PROT</name>
<comment type="caution">
    <text evidence="1">The sequence shown here is derived from an EMBL/GenBank/DDBJ whole genome shotgun (WGS) entry which is preliminary data.</text>
</comment>
<sequence length="200" mass="22302">MRSTADLFRLMRSIPDFRRYGHLQEEFGFDHWHVKSPYRRRPYKRRVVAVIDGFAPETVVEIGCGLGEIICRIKAPRRFGFDLEASVIEGAKALHGSAVAFHQGDLCKPVAIAAIVGGPIDVLVAVNWPHMLPFDDIVTAIAGLTDRTPVRTLIIDTIHPDRPGYQHYHTVGDVRRLGDVTATVSGGDFIRELHAVRLSQ</sequence>
<proteinExistence type="predicted"/>
<keyword evidence="2" id="KW-1185">Reference proteome</keyword>
<evidence type="ECO:0008006" key="3">
    <source>
        <dbReference type="Google" id="ProtNLM"/>
    </source>
</evidence>